<reference evidence="2 3" key="1">
    <citation type="submission" date="2024-04" db="EMBL/GenBank/DDBJ databases">
        <title>Human intestinal bacterial collection.</title>
        <authorList>
            <person name="Pauvert C."/>
            <person name="Hitch T.C.A."/>
            <person name="Clavel T."/>
        </authorList>
    </citation>
    <scope>NUCLEOTIDE SEQUENCE [LARGE SCALE GENOMIC DNA]</scope>
    <source>
        <strain evidence="2 3">CLA-AA-H145</strain>
    </source>
</reference>
<dbReference type="InterPro" id="IPR017850">
    <property type="entry name" value="Alkaline_phosphatase_core_sf"/>
</dbReference>
<accession>A0ABV1FNR4</accession>
<keyword evidence="3" id="KW-1185">Reference proteome</keyword>
<dbReference type="InterPro" id="IPR026263">
    <property type="entry name" value="Alkaline_phosphatase_prok"/>
</dbReference>
<feature type="chain" id="PRO_5045846460" evidence="1">
    <location>
        <begin position="19"/>
        <end position="467"/>
    </location>
</feature>
<comment type="caution">
    <text evidence="2">The sequence shown here is derived from an EMBL/GenBank/DDBJ whole genome shotgun (WGS) entry which is preliminary data.</text>
</comment>
<evidence type="ECO:0000313" key="3">
    <source>
        <dbReference type="Proteomes" id="UP001487296"/>
    </source>
</evidence>
<evidence type="ECO:0000256" key="1">
    <source>
        <dbReference type="SAM" id="SignalP"/>
    </source>
</evidence>
<dbReference type="Gene3D" id="3.40.720.10">
    <property type="entry name" value="Alkaline Phosphatase, subunit A"/>
    <property type="match status" value="2"/>
</dbReference>
<proteinExistence type="predicted"/>
<protein>
    <submittedName>
        <fullName evidence="2">Alkaline phosphatase family protein</fullName>
    </submittedName>
</protein>
<dbReference type="EMBL" id="JBBNFP010000007">
    <property type="protein sequence ID" value="MEQ2486044.1"/>
    <property type="molecule type" value="Genomic_DNA"/>
</dbReference>
<keyword evidence="1" id="KW-0732">Signal</keyword>
<name>A0ABV1FNR4_9BACT</name>
<dbReference type="Proteomes" id="UP001487296">
    <property type="component" value="Unassembled WGS sequence"/>
</dbReference>
<organism evidence="2 3">
    <name type="scientific">Hallella faecis</name>
    <dbReference type="NCBI Taxonomy" id="2841596"/>
    <lineage>
        <taxon>Bacteria</taxon>
        <taxon>Pseudomonadati</taxon>
        <taxon>Bacteroidota</taxon>
        <taxon>Bacteroidia</taxon>
        <taxon>Bacteroidales</taxon>
        <taxon>Prevotellaceae</taxon>
        <taxon>Hallella</taxon>
    </lineage>
</organism>
<gene>
    <name evidence="2" type="ORF">AAAT34_03120</name>
</gene>
<feature type="signal peptide" evidence="1">
    <location>
        <begin position="1"/>
        <end position="18"/>
    </location>
</feature>
<dbReference type="SUPFAM" id="SSF53649">
    <property type="entry name" value="Alkaline phosphatase-like"/>
    <property type="match status" value="1"/>
</dbReference>
<evidence type="ECO:0000313" key="2">
    <source>
        <dbReference type="EMBL" id="MEQ2486044.1"/>
    </source>
</evidence>
<dbReference type="Pfam" id="PF01663">
    <property type="entry name" value="Phosphodiest"/>
    <property type="match status" value="1"/>
</dbReference>
<dbReference type="CDD" id="cd16016">
    <property type="entry name" value="AP-SPAP"/>
    <property type="match status" value="1"/>
</dbReference>
<dbReference type="RefSeq" id="WP_215759118.1">
    <property type="nucleotide sequence ID" value="NZ_JAHKBE010000007.1"/>
</dbReference>
<sequence>MRYIAILLAALTTAEMQAFQLAPRLVVNVTIDQLRTDYMEAFAPLYSQGGFRRMLNEGLVYDGASYPFSPVDKASATASLSTGTFPFYNGIISSRWLDRETLHPVFCVDDSRYFTSADRLKTSTIGDELKVNSNGAAIVYSFAADRESAILSGGHAANGAFWMDKNGEWQGSSYYSNTLPEWVRAHNRLHPKHPTNTSFTNNDVIDASLNAITQTAMGRDDVSDMLFVNLSATKADKTPVTHWQTEMESVYMQLDKSLERLISGVEKQISLDRVLFVVTSTGYTDETATNVTQYRIPTGTFYINRTASLLNMYLSAIYGQGRYVEQCYGNQMYLNHKLIEQKRVGMSEMLTRSQEFLMQNAGVADVYTSERLLAGNNDIIKIRNGFNATLSGDIIIDVAPGWKLLNEDTQETFTSRAGFVPFPIIFMGSEVAPQRVPTAVTTDRIAPTVAKAIRIRAPNACTSAPLF</sequence>
<dbReference type="Gene3D" id="3.30.1360.150">
    <property type="match status" value="1"/>
</dbReference>
<dbReference type="InterPro" id="IPR002591">
    <property type="entry name" value="Phosphodiest/P_Trfase"/>
</dbReference>